<protein>
    <submittedName>
        <fullName evidence="6">Putative RTA1 domain protein</fullName>
    </submittedName>
</protein>
<feature type="transmembrane region" description="Helical" evidence="5">
    <location>
        <begin position="111"/>
        <end position="139"/>
    </location>
</feature>
<feature type="transmembrane region" description="Helical" evidence="5">
    <location>
        <begin position="79"/>
        <end position="99"/>
    </location>
</feature>
<evidence type="ECO:0000256" key="5">
    <source>
        <dbReference type="SAM" id="Phobius"/>
    </source>
</evidence>
<keyword evidence="2 5" id="KW-0812">Transmembrane</keyword>
<feature type="transmembrane region" description="Helical" evidence="5">
    <location>
        <begin position="47"/>
        <end position="64"/>
    </location>
</feature>
<dbReference type="PANTHER" id="PTHR31465">
    <property type="entry name" value="PROTEIN RTA1-RELATED"/>
    <property type="match status" value="1"/>
</dbReference>
<reference evidence="6 7" key="1">
    <citation type="submission" date="2020-01" db="EMBL/GenBank/DDBJ databases">
        <authorList>
            <consortium name="DOE Joint Genome Institute"/>
            <person name="Haridas S."/>
            <person name="Albert R."/>
            <person name="Binder M."/>
            <person name="Bloem J."/>
            <person name="Labutti K."/>
            <person name="Salamov A."/>
            <person name="Andreopoulos B."/>
            <person name="Baker S.E."/>
            <person name="Barry K."/>
            <person name="Bills G."/>
            <person name="Bluhm B.H."/>
            <person name="Cannon C."/>
            <person name="Castanera R."/>
            <person name="Culley D.E."/>
            <person name="Daum C."/>
            <person name="Ezra D."/>
            <person name="Gonzalez J.B."/>
            <person name="Henrissat B."/>
            <person name="Kuo A."/>
            <person name="Liang C."/>
            <person name="Lipzen A."/>
            <person name="Lutzoni F."/>
            <person name="Magnuson J."/>
            <person name="Mondo S."/>
            <person name="Nolan M."/>
            <person name="Ohm R."/>
            <person name="Pangilinan J."/>
            <person name="Park H.-J.H."/>
            <person name="Ramirez L."/>
            <person name="Alfaro M."/>
            <person name="Sun H."/>
            <person name="Tritt A."/>
            <person name="Yoshinaga Y."/>
            <person name="Zwiers L.-H.L."/>
            <person name="Turgeon B.G."/>
            <person name="Goodwin S.B."/>
            <person name="Spatafora J.W."/>
            <person name="Crous P.W."/>
            <person name="Grigoriev I.V."/>
        </authorList>
    </citation>
    <scope>NUCLEOTIDE SEQUENCE [LARGE SCALE GENOMIC DNA]</scope>
    <source>
        <strain evidence="6 7">CBS 611.86</strain>
    </source>
</reference>
<dbReference type="AlphaFoldDB" id="A0A7C8MV18"/>
<dbReference type="GO" id="GO:0016020">
    <property type="term" value="C:membrane"/>
    <property type="evidence" value="ECO:0007669"/>
    <property type="project" value="UniProtKB-SubCell"/>
</dbReference>
<keyword evidence="4 5" id="KW-0472">Membrane</keyword>
<dbReference type="OrthoDB" id="3358017at2759"/>
<dbReference type="Proteomes" id="UP000481861">
    <property type="component" value="Unassembled WGS sequence"/>
</dbReference>
<feature type="transmembrane region" description="Helical" evidence="5">
    <location>
        <begin position="159"/>
        <end position="185"/>
    </location>
</feature>
<dbReference type="EMBL" id="JAADJZ010000002">
    <property type="protein sequence ID" value="KAF2877684.1"/>
    <property type="molecule type" value="Genomic_DNA"/>
</dbReference>
<keyword evidence="3 5" id="KW-1133">Transmembrane helix</keyword>
<proteinExistence type="predicted"/>
<feature type="transmembrane region" description="Helical" evidence="5">
    <location>
        <begin position="20"/>
        <end position="40"/>
    </location>
</feature>
<evidence type="ECO:0000256" key="4">
    <source>
        <dbReference type="ARBA" id="ARBA00023136"/>
    </source>
</evidence>
<evidence type="ECO:0000313" key="7">
    <source>
        <dbReference type="Proteomes" id="UP000481861"/>
    </source>
</evidence>
<evidence type="ECO:0000313" key="6">
    <source>
        <dbReference type="EMBL" id="KAF2877684.1"/>
    </source>
</evidence>
<organism evidence="6 7">
    <name type="scientific">Massariosphaeria phaeospora</name>
    <dbReference type="NCBI Taxonomy" id="100035"/>
    <lineage>
        <taxon>Eukaryota</taxon>
        <taxon>Fungi</taxon>
        <taxon>Dikarya</taxon>
        <taxon>Ascomycota</taxon>
        <taxon>Pezizomycotina</taxon>
        <taxon>Dothideomycetes</taxon>
        <taxon>Pleosporomycetidae</taxon>
        <taxon>Pleosporales</taxon>
        <taxon>Pleosporales incertae sedis</taxon>
        <taxon>Massariosphaeria</taxon>
    </lineage>
</organism>
<dbReference type="Pfam" id="PF04479">
    <property type="entry name" value="RTA1"/>
    <property type="match status" value="1"/>
</dbReference>
<dbReference type="PANTHER" id="PTHR31465:SF34">
    <property type="entry name" value="DOMAIN PROTEIN, PUTATIVE (AFU_ORTHOLOGUE AFUA_3G00480)-RELATED"/>
    <property type="match status" value="1"/>
</dbReference>
<comment type="subcellular location">
    <subcellularLocation>
        <location evidence="1">Membrane</location>
        <topology evidence="1">Multi-pass membrane protein</topology>
    </subcellularLocation>
</comment>
<evidence type="ECO:0000256" key="2">
    <source>
        <dbReference type="ARBA" id="ARBA00022692"/>
    </source>
</evidence>
<dbReference type="InterPro" id="IPR007568">
    <property type="entry name" value="RTA1"/>
</dbReference>
<comment type="caution">
    <text evidence="6">The sequence shown here is derived from an EMBL/GenBank/DDBJ whole genome shotgun (WGS) entry which is preliminary data.</text>
</comment>
<name>A0A7C8MV18_9PLEO</name>
<gene>
    <name evidence="6" type="ORF">BDV95DRAFT_602051</name>
</gene>
<keyword evidence="7" id="KW-1185">Reference proteome</keyword>
<evidence type="ECO:0000256" key="1">
    <source>
        <dbReference type="ARBA" id="ARBA00004141"/>
    </source>
</evidence>
<accession>A0A7C8MV18</accession>
<evidence type="ECO:0000256" key="3">
    <source>
        <dbReference type="ARBA" id="ARBA00022989"/>
    </source>
</evidence>
<sequence>MSEGEPVPGSLYIYAPNKVAPIFFAIAFALSAIGHTWQCYHYKSWKLIGLHPLCAWVFTLGYALREYGAFNYIYKGKNLVVLMTFILSQVFIYVCPPLLELANYHVLGRALYYVPFLAPLPPGKVLSTFGAVMLFVEILNSVGVSLAANPSSSETTQHLGSVLTITAISLQLVVILIFVTLAVIFHFRLRQANIHNKGLSRTLKTLHTSMALIFIRCIYRLIEHMGHTSVDLKDIDALRNLTPILRYEWFFYIFEASLMLVNSVIWNVWNPARYLPRHHNIRLATDGATEIHGEEEKDERPLWAQIASALTFGLLFRKKYHQAC</sequence>